<proteinExistence type="predicted"/>
<dbReference type="InterPro" id="IPR046906">
    <property type="entry name" value="Mab-21_HhH/H2TH-like"/>
</dbReference>
<evidence type="ECO:0000256" key="1">
    <source>
        <dbReference type="ARBA" id="ARBA00022737"/>
    </source>
</evidence>
<feature type="compositionally biased region" description="Low complexity" evidence="4">
    <location>
        <begin position="441"/>
        <end position="536"/>
    </location>
</feature>
<dbReference type="SUPFAM" id="SSF49899">
    <property type="entry name" value="Concanavalin A-like lectins/glucanases"/>
    <property type="match status" value="1"/>
</dbReference>
<feature type="compositionally biased region" description="Basic and acidic residues" evidence="4">
    <location>
        <begin position="370"/>
        <end position="384"/>
    </location>
</feature>
<keyword evidence="2 3" id="KW-0040">ANK repeat</keyword>
<feature type="region of interest" description="Disordered" evidence="4">
    <location>
        <begin position="1271"/>
        <end position="1325"/>
    </location>
</feature>
<dbReference type="InterPro" id="IPR036770">
    <property type="entry name" value="Ankyrin_rpt-contain_sf"/>
</dbReference>
<feature type="repeat" description="ANK" evidence="3">
    <location>
        <begin position="1422"/>
        <end position="1454"/>
    </location>
</feature>
<dbReference type="Gene3D" id="2.60.120.920">
    <property type="match status" value="1"/>
</dbReference>
<feature type="compositionally biased region" description="Basic and acidic residues" evidence="4">
    <location>
        <begin position="263"/>
        <end position="284"/>
    </location>
</feature>
<evidence type="ECO:0000313" key="6">
    <source>
        <dbReference type="Proteomes" id="UP000095280"/>
    </source>
</evidence>
<feature type="compositionally biased region" description="Basic and acidic residues" evidence="4">
    <location>
        <begin position="407"/>
        <end position="416"/>
    </location>
</feature>
<feature type="compositionally biased region" description="Low complexity" evidence="4">
    <location>
        <begin position="1206"/>
        <end position="1220"/>
    </location>
</feature>
<dbReference type="Gene3D" id="1.25.40.20">
    <property type="entry name" value="Ankyrin repeat-containing domain"/>
    <property type="match status" value="1"/>
</dbReference>
<feature type="region of interest" description="Disordered" evidence="4">
    <location>
        <begin position="1343"/>
        <end position="1367"/>
    </location>
</feature>
<evidence type="ECO:0000256" key="4">
    <source>
        <dbReference type="SAM" id="MobiDB-lite"/>
    </source>
</evidence>
<feature type="domain" description="Mab-21-like HhH/H2TH-like" evidence="5">
    <location>
        <begin position="1876"/>
        <end position="1963"/>
    </location>
</feature>
<feature type="compositionally biased region" description="Low complexity" evidence="4">
    <location>
        <begin position="338"/>
        <end position="359"/>
    </location>
</feature>
<dbReference type="GO" id="GO:0085020">
    <property type="term" value="P:protein K6-linked ubiquitination"/>
    <property type="evidence" value="ECO:0007669"/>
    <property type="project" value="TreeGrafter"/>
</dbReference>
<dbReference type="WBParaSite" id="maker-uti_cns_0004969-snap-gene-0.4-mRNA-1">
    <property type="protein sequence ID" value="maker-uti_cns_0004969-snap-gene-0.4-mRNA-1"/>
    <property type="gene ID" value="maker-uti_cns_0004969-snap-gene-0.4"/>
</dbReference>
<feature type="compositionally biased region" description="Low complexity" evidence="4">
    <location>
        <begin position="227"/>
        <end position="244"/>
    </location>
</feature>
<dbReference type="GO" id="GO:0070531">
    <property type="term" value="C:BRCA1-A complex"/>
    <property type="evidence" value="ECO:0007669"/>
    <property type="project" value="TreeGrafter"/>
</dbReference>
<dbReference type="Pfam" id="PF12796">
    <property type="entry name" value="Ank_2"/>
    <property type="match status" value="2"/>
</dbReference>
<organism evidence="6 7">
    <name type="scientific">Macrostomum lignano</name>
    <dbReference type="NCBI Taxonomy" id="282301"/>
    <lineage>
        <taxon>Eukaryota</taxon>
        <taxon>Metazoa</taxon>
        <taxon>Spiralia</taxon>
        <taxon>Lophotrochozoa</taxon>
        <taxon>Platyhelminthes</taxon>
        <taxon>Rhabditophora</taxon>
        <taxon>Macrostomorpha</taxon>
        <taxon>Macrostomida</taxon>
        <taxon>Macrostomidae</taxon>
        <taxon>Macrostomum</taxon>
    </lineage>
</organism>
<dbReference type="PANTHER" id="PTHR24171">
    <property type="entry name" value="ANKYRIN REPEAT DOMAIN-CONTAINING PROTEIN 39-RELATED"/>
    <property type="match status" value="1"/>
</dbReference>
<dbReference type="InterPro" id="IPR013320">
    <property type="entry name" value="ConA-like_dom_sf"/>
</dbReference>
<dbReference type="GO" id="GO:0031436">
    <property type="term" value="C:BRCA1-BARD1 complex"/>
    <property type="evidence" value="ECO:0007669"/>
    <property type="project" value="TreeGrafter"/>
</dbReference>
<feature type="compositionally biased region" description="Basic and acidic residues" evidence="4">
    <location>
        <begin position="1049"/>
        <end position="1061"/>
    </location>
</feature>
<dbReference type="InterPro" id="IPR027417">
    <property type="entry name" value="P-loop_NTPase"/>
</dbReference>
<dbReference type="SUPFAM" id="SSF48403">
    <property type="entry name" value="Ankyrin repeat"/>
    <property type="match status" value="1"/>
</dbReference>
<dbReference type="PROSITE" id="PS50088">
    <property type="entry name" value="ANK_REPEAT"/>
    <property type="match status" value="4"/>
</dbReference>
<accession>A0A1I8HA38</accession>
<dbReference type="PANTHER" id="PTHR24171:SF8">
    <property type="entry name" value="BRCA1-ASSOCIATED RING DOMAIN PROTEIN 1"/>
    <property type="match status" value="1"/>
</dbReference>
<dbReference type="Pfam" id="PF20266">
    <property type="entry name" value="Mab-21_C"/>
    <property type="match status" value="1"/>
</dbReference>
<protein>
    <submittedName>
        <fullName evidence="7">ANK_REP_REGION domain-containing protein</fullName>
    </submittedName>
</protein>
<evidence type="ECO:0000256" key="3">
    <source>
        <dbReference type="PROSITE-ProRule" id="PRU00023"/>
    </source>
</evidence>
<feature type="compositionally biased region" description="Low complexity" evidence="4">
    <location>
        <begin position="395"/>
        <end position="406"/>
    </location>
</feature>
<dbReference type="Gene3D" id="1.10.1410.40">
    <property type="match status" value="1"/>
</dbReference>
<dbReference type="SMART" id="SM00248">
    <property type="entry name" value="ANK"/>
    <property type="match status" value="6"/>
</dbReference>
<feature type="compositionally biased region" description="Basic and acidic residues" evidence="4">
    <location>
        <begin position="1078"/>
        <end position="1113"/>
    </location>
</feature>
<dbReference type="Gene3D" id="3.40.50.300">
    <property type="entry name" value="P-loop containing nucleotide triphosphate hydrolases"/>
    <property type="match status" value="1"/>
</dbReference>
<dbReference type="GO" id="GO:0004842">
    <property type="term" value="F:ubiquitin-protein transferase activity"/>
    <property type="evidence" value="ECO:0007669"/>
    <property type="project" value="TreeGrafter"/>
</dbReference>
<evidence type="ECO:0000313" key="7">
    <source>
        <dbReference type="WBParaSite" id="maker-uti_cns_0004969-snap-gene-0.4-mRNA-1"/>
    </source>
</evidence>
<feature type="region of interest" description="Disordered" evidence="4">
    <location>
        <begin position="179"/>
        <end position="549"/>
    </location>
</feature>
<feature type="compositionally biased region" description="Basic residues" evidence="4">
    <location>
        <begin position="1114"/>
        <end position="1131"/>
    </location>
</feature>
<feature type="region of interest" description="Disordered" evidence="4">
    <location>
        <begin position="1025"/>
        <end position="1256"/>
    </location>
</feature>
<feature type="compositionally biased region" description="Basic and acidic residues" evidence="4">
    <location>
        <begin position="1230"/>
        <end position="1241"/>
    </location>
</feature>
<name>A0A1I8HA38_9PLAT</name>
<feature type="compositionally biased region" description="Basic residues" evidence="4">
    <location>
        <begin position="252"/>
        <end position="262"/>
    </location>
</feature>
<evidence type="ECO:0000256" key="2">
    <source>
        <dbReference type="ARBA" id="ARBA00023043"/>
    </source>
</evidence>
<dbReference type="PROSITE" id="PS50297">
    <property type="entry name" value="ANK_REP_REGION"/>
    <property type="match status" value="4"/>
</dbReference>
<reference evidence="7" key="1">
    <citation type="submission" date="2016-11" db="UniProtKB">
        <authorList>
            <consortium name="WormBaseParasite"/>
        </authorList>
    </citation>
    <scope>IDENTIFICATION</scope>
</reference>
<evidence type="ECO:0000259" key="5">
    <source>
        <dbReference type="Pfam" id="PF20266"/>
    </source>
</evidence>
<dbReference type="Pfam" id="PF13671">
    <property type="entry name" value="AAA_33"/>
    <property type="match status" value="1"/>
</dbReference>
<feature type="repeat" description="ANK" evidence="3">
    <location>
        <begin position="1524"/>
        <end position="1556"/>
    </location>
</feature>
<feature type="compositionally biased region" description="Basic and acidic residues" evidence="4">
    <location>
        <begin position="196"/>
        <end position="205"/>
    </location>
</feature>
<feature type="compositionally biased region" description="Pro residues" evidence="4">
    <location>
        <begin position="1146"/>
        <end position="1159"/>
    </location>
</feature>
<feature type="compositionally biased region" description="Basic and acidic residues" evidence="4">
    <location>
        <begin position="300"/>
        <end position="316"/>
    </location>
</feature>
<dbReference type="InterPro" id="IPR002110">
    <property type="entry name" value="Ankyrin_rpt"/>
</dbReference>
<keyword evidence="6" id="KW-1185">Reference proteome</keyword>
<feature type="compositionally biased region" description="Low complexity" evidence="4">
    <location>
        <begin position="1281"/>
        <end position="1312"/>
    </location>
</feature>
<dbReference type="Proteomes" id="UP000095280">
    <property type="component" value="Unplaced"/>
</dbReference>
<dbReference type="InterPro" id="IPR043136">
    <property type="entry name" value="B30.2/SPRY_sf"/>
</dbReference>
<keyword evidence="1" id="KW-0677">Repeat</keyword>
<feature type="repeat" description="ANK" evidence="3">
    <location>
        <begin position="1455"/>
        <end position="1483"/>
    </location>
</feature>
<feature type="repeat" description="ANK" evidence="3">
    <location>
        <begin position="1558"/>
        <end position="1590"/>
    </location>
</feature>
<feature type="region of interest" description="Disordered" evidence="4">
    <location>
        <begin position="1615"/>
        <end position="1640"/>
    </location>
</feature>
<sequence length="2328" mass="254859">CKAAAAAAAEQLKVDFLELLNSEFSSDQQTNISASSVESVADQLLAKMPRSTDASVAMATADAVAKALKSALRNWLREYLSSQLPARSCITARLQHLSASLLALADRFGFRFADRELNRAIACAEYQAVAYRLGVSDTAALSAIHGLADYLRAVCGAAASEPSVRLIRSSELDAQAIKEQQENLSQRRANKRQKKEQKQQKEQQLKKRQQQQQPSRRSKDGKQVAITDSDSWTDSLSSLSSDSDATPGANGSKKKHKTKKQQKTAEADNSRELSSRKRRKEPDKPPLLPVKVAEAAPVEDSSKRRKQDEVLVKEEPAAAAPAGSVRQSLFSALRNAPSSASNCDGASSSGSASKAESCANEPVVAKQVKARQERKPSSSPERPKRQQATLEKQQRPAVAVAAAQKQQAERKPEQRRPPPQPPQQPQSSRPSIEKPPPQPPQQQQQQSQRLQEQSARSSEQRPPLQQQQSSRSSEQSPLQPQQSEQRPQEQSGRSLQQITPPQPQQKQQQESQKPQDQSRPEPQQKQSEQQRPQQEPMLNSAKPDQQPTAAPTVRLVCLGNDPFVTLDASKSTLSSSGFDNKFVNQMWGSAYGSHGIAEGKAYFELTRVDNGQDRSLFRIGWTLAPKSNRQFLPGGAAFSWAYSSTGRVLVEGDCQPAPDGVGTCGPGDSVAVSIEISRVGSDSAQAQFSLAVIPRHLDRGERRCQQTFTLRYNLQPDTEEWANAWFPHVAILNASVEVNLGRVSPLSSRQPGYRLLSHRPRSALCSLADADPAFGSLPAAAAATDRPDVLFCVGLPFTGKTEFVETYRKQIGLAKSVCLSIDALADACLVPELGDSMDKSDTRERIGRYLLNNCSEILFALATFAMQHRLDVIMDMCNASPFTRRLRLNLFRPAGYASKAIIFCPGPKTEAGFRQKSLARLGLKEPCGAYYQLAANLVYPRLYQASQAASASAAASATSSDLFDDVRSYCDIPQSMLNDRQTDINAEAASRGFTPQPEEELDEVLLEVCQKFGLDYVAESCADEAVQPSVETAPDPAKKPAPEHSPATDSRRSSQDRRDCAPHLPQPTQQHQHRPHLEHRLEASALSHDRHRDPARSRRSLDGDRERSRESNRSHHSQHSSYRSHHSRSRSRSRDIAHHPQHHQRPPPPPPVRPHPPLPSASHRDRRFESSSSSSASGYHGNDRWRSSSRGDGATIDRKPLPTVIGNSISSGSRSSHGTSFNHRSLSRTAEVRDRDFDRRRQSSSSAAADRSEPSLDHFYSQAHLGSRIPQVAPYGHDRSSSSINSNSGGLSSLRPYQHRNNPAFFSSSASPRQPPPPPQQPAIGAIGAMSAANKRTGQSLWEKLHPPPVASGYAAASQPQRQPELETAASYHARSLLPSPGRKRRDMACRSLHTASSSSQLETVADLIRAGADLDEQTPDGSFTPLHLAVYHGNDKVVATLIRAGCNVDLPDTAGFTPVHTAVLKGRTAILRQLVKAGANLNTHCCMGNTPLLAAISQRRIAAFKALLEAQVDVNQCCSDVSASASPLFAATLGGDQEFVKRLVEAGASINFQQPNNGLTALHAAALTGNAKLVNYLVGVGAEAGLANFQGITAANMADMRGDHRVAARLNLADTEPTVSDSDPADHAEEPTTESLPGDKGLEELREFSVTLSNAMCAAGFKALNASLQSGAALVLQDILRRYYGTEDLYVFGSFSDGWGSCLRTLNGRISRDSDIDVTVFQPEAPLCLRAMDSAFFADCNNCRHLEVEYVDGHARYGIDASGPNAALLANYPLITAIDLIKALRCCRYPRIELLQPDYRNRKCQTTEMPQRILQQLRDEALGDSPKCHAVVAAPPDEPPGSCMRVSTTLLERAVMHSLTTVQGQFFILLKFLIKKVISSRVSGLKTYMAKNLLFYMLDETPAADWEPQNLLELVRQSLQLLVEMMESSDSEHVCMKHFFLRDANVYFKKDHDLQSVIIDCVQATSRKLLVVTKDFKDSLRDNTSNVIQFHPFYYAAQLIRSVGTTHSGYFSILPLVKDCIVRLGSGFTESTKEQQLEDLLHQINKLPEPSAKTTKECLKFLAYLKFGVPLNSSNVSLASSASPGIPCAIGCRSQDVDERKLTAESAKQMVWSHLSSNDSAWKFGLLLRRDIRLDFLPSDLTDLITKKTGGVSVDASYYFLDFSALCEALKALYLDSLGVPAACAPLMRSGMSDFYEVDLLPQDQGTAAAGGVAPAPLPDLSVQFGALKMPDSWALTDDNEDLRHYIRDVQGILTDAFAANPSALCQFAEAAQQVPEIVEFVQRGFLPADSTTSADVADQLEEDDLDFDLNVDKFLLVANVLYLTDF</sequence>